<dbReference type="AlphaFoldDB" id="A0AAD5T430"/>
<dbReference type="GO" id="GO:0102704">
    <property type="term" value="F:GDP-Man:Man(2)GlcNAc(2)-PP-Dol alpha-1,6-mannosyltransferase activity"/>
    <property type="evidence" value="ECO:0007669"/>
    <property type="project" value="UniProtKB-UniRule"/>
</dbReference>
<dbReference type="EC" id="2.4.1.257" evidence="4"/>
<sequence length="241" mass="26662">KTIILSINRFERKKNIGLAIDAFSLLKIKCPKQFKDLVLVVAGGYDTRVQENVEHLQELEIAAAKTHSLKTTVTETLNSPGITDAQIIFLLSFDDSHRSFLLSQALCLIYTPQNEHFGIVPVEAMYAKLPVIAANSGGPLESILDGITGYLCDGTNTDEFANAIAILAEQPALKRKIGEAGRKRVIEKFTLDAFTTQLESHLNSLFADFNWDAMWAYILVVFLWPTAILGGIWLLLVVLGK</sequence>
<keyword evidence="4" id="KW-0256">Endoplasmic reticulum</keyword>
<keyword evidence="7" id="KW-1185">Reference proteome</keyword>
<dbReference type="Proteomes" id="UP001211907">
    <property type="component" value="Unassembled WGS sequence"/>
</dbReference>
<proteinExistence type="inferred from homology"/>
<comment type="caution">
    <text evidence="6">The sequence shown here is derived from an EMBL/GenBank/DDBJ whole genome shotgun (WGS) entry which is preliminary data.</text>
</comment>
<feature type="transmembrane region" description="Helical" evidence="4">
    <location>
        <begin position="214"/>
        <end position="239"/>
    </location>
</feature>
<dbReference type="SUPFAM" id="SSF53756">
    <property type="entry name" value="UDP-Glycosyltransferase/glycogen phosphorylase"/>
    <property type="match status" value="1"/>
</dbReference>
<feature type="non-terminal residue" evidence="6">
    <location>
        <position position="1"/>
    </location>
</feature>
<evidence type="ECO:0000256" key="1">
    <source>
        <dbReference type="ARBA" id="ARBA00003142"/>
    </source>
</evidence>
<comment type="catalytic activity">
    <reaction evidence="4">
        <text>a beta-D-Man-(1-&gt;4)-beta-D-GlcNAc-(1-&gt;4)-alpha-D-GlcNAc-diphospho-di-trans,poly-cis-dolichol + GDP-alpha-D-mannose = an alpha-D-Man-(1-&gt;3)-beta-D-Man-(1-&gt;4)-beta-D-GlcNAc-(1-&gt;4)-alpha-D-GlcNAc-diphospho-di-trans,poly-cis-dolichol + GDP + H(+)</text>
        <dbReference type="Rhea" id="RHEA:29515"/>
        <dbReference type="Rhea" id="RHEA-COMP:19511"/>
        <dbReference type="Rhea" id="RHEA-COMP:19513"/>
        <dbReference type="ChEBI" id="CHEBI:15378"/>
        <dbReference type="ChEBI" id="CHEBI:57527"/>
        <dbReference type="ChEBI" id="CHEBI:58189"/>
        <dbReference type="ChEBI" id="CHEBI:58472"/>
        <dbReference type="ChEBI" id="CHEBI:132510"/>
        <dbReference type="EC" id="2.4.1.132"/>
    </reaction>
    <physiologicalReaction direction="left-to-right" evidence="4">
        <dbReference type="Rhea" id="RHEA:29516"/>
    </physiologicalReaction>
</comment>
<dbReference type="PANTHER" id="PTHR45918:SF1">
    <property type="entry name" value="ALPHA-1,3_1,6-MANNOSYLTRANSFERASE ALG2"/>
    <property type="match status" value="1"/>
</dbReference>
<keyword evidence="2 4" id="KW-0328">Glycosyltransferase</keyword>
<comment type="catalytic activity">
    <reaction evidence="4">
        <text>an alpha-D-Man-(1-&gt;3)-beta-D-Man-(1-&gt;4)-beta-D-GlcNAc-(1-&gt;4)-alpha-D-GlcNAc-diphospho-di-trans,poly-cis-dolichol + GDP-alpha-D-mannose = an alpha-D-Man-(1-&gt;3)-[alpha-D-Man-(1-&gt;6)]-beta-D-Man-(1-&gt;4)-beta-D-GlcNAc-(1-&gt;4)-alpha-D-GlcNAc-diphospho-di-trans,poly-cis-dolichol + GDP + H(+)</text>
        <dbReference type="Rhea" id="RHEA:29519"/>
        <dbReference type="Rhea" id="RHEA-COMP:19513"/>
        <dbReference type="Rhea" id="RHEA-COMP:19515"/>
        <dbReference type="ChEBI" id="CHEBI:15378"/>
        <dbReference type="ChEBI" id="CHEBI:57527"/>
        <dbReference type="ChEBI" id="CHEBI:58189"/>
        <dbReference type="ChEBI" id="CHEBI:132510"/>
        <dbReference type="ChEBI" id="CHEBI:132511"/>
        <dbReference type="EC" id="2.4.1.257"/>
    </reaction>
    <physiologicalReaction direction="left-to-right" evidence="4">
        <dbReference type="Rhea" id="RHEA:29520"/>
    </physiologicalReaction>
</comment>
<keyword evidence="4" id="KW-1133">Transmembrane helix</keyword>
<dbReference type="PANTHER" id="PTHR45918">
    <property type="entry name" value="ALPHA-1,3/1,6-MANNOSYLTRANSFERASE ALG2"/>
    <property type="match status" value="1"/>
</dbReference>
<gene>
    <name evidence="6" type="primary">ALG2</name>
    <name evidence="6" type="ORF">HK100_008408</name>
</gene>
<comment type="function">
    <text evidence="1 4">Mannosylates Man(2)GlcNAc(2)-dolichol diphosphate and Man(1)GlcNAc(2)-dolichol diphosphate to form Man(3)GlcNAc(2)-dolichol diphosphate.</text>
</comment>
<comment type="similarity">
    <text evidence="4">Belongs to the glycosyltransferase group 1 family.</text>
</comment>
<evidence type="ECO:0000259" key="5">
    <source>
        <dbReference type="Pfam" id="PF00534"/>
    </source>
</evidence>
<evidence type="ECO:0000313" key="7">
    <source>
        <dbReference type="Proteomes" id="UP001211907"/>
    </source>
</evidence>
<dbReference type="GO" id="GO:0004378">
    <property type="term" value="F:GDP-Man:Man(1)GlcNAc(2)-PP-Dol alpha-1,3-mannosyltransferase activity"/>
    <property type="evidence" value="ECO:0007669"/>
    <property type="project" value="UniProtKB-UniRule"/>
</dbReference>
<reference evidence="6" key="1">
    <citation type="submission" date="2020-05" db="EMBL/GenBank/DDBJ databases">
        <title>Phylogenomic resolution of chytrid fungi.</title>
        <authorList>
            <person name="Stajich J.E."/>
            <person name="Amses K."/>
            <person name="Simmons R."/>
            <person name="Seto K."/>
            <person name="Myers J."/>
            <person name="Bonds A."/>
            <person name="Quandt C.A."/>
            <person name="Barry K."/>
            <person name="Liu P."/>
            <person name="Grigoriev I."/>
            <person name="Longcore J.E."/>
            <person name="James T.Y."/>
        </authorList>
    </citation>
    <scope>NUCLEOTIDE SEQUENCE</scope>
    <source>
        <strain evidence="6">JEL0513</strain>
    </source>
</reference>
<dbReference type="InterPro" id="IPR001296">
    <property type="entry name" value="Glyco_trans_1"/>
</dbReference>
<comment type="subcellular location">
    <subcellularLocation>
        <location evidence="4">Endoplasmic reticulum membrane</location>
    </subcellularLocation>
</comment>
<feature type="domain" description="Glycosyl transferase family 1" evidence="5">
    <location>
        <begin position="2"/>
        <end position="184"/>
    </location>
</feature>
<dbReference type="EMBL" id="JADGJH010000409">
    <property type="protein sequence ID" value="KAJ3129791.1"/>
    <property type="molecule type" value="Genomic_DNA"/>
</dbReference>
<evidence type="ECO:0000256" key="4">
    <source>
        <dbReference type="RuleBase" id="RU367136"/>
    </source>
</evidence>
<dbReference type="Pfam" id="PF00534">
    <property type="entry name" value="Glycos_transf_1"/>
    <property type="match status" value="1"/>
</dbReference>
<comment type="pathway">
    <text evidence="4">Protein modification; protein glycosylation.</text>
</comment>
<protein>
    <recommendedName>
        <fullName evidence="4">Alpha-1,3/1,6-mannosyltransferase ALG2</fullName>
        <ecNumber evidence="4">2.4.1.132</ecNumber>
        <ecNumber evidence="4">2.4.1.257</ecNumber>
    </recommendedName>
    <alternativeName>
        <fullName evidence="4">GDP-Man:Man(1)GlcNAc(2)-PP-Dol alpha-1,3-mannosyltransferase</fullName>
    </alternativeName>
</protein>
<name>A0AAD5T430_9FUNG</name>
<dbReference type="InterPro" id="IPR027054">
    <property type="entry name" value="ALG2"/>
</dbReference>
<evidence type="ECO:0000256" key="3">
    <source>
        <dbReference type="ARBA" id="ARBA00022679"/>
    </source>
</evidence>
<dbReference type="GO" id="GO:0005789">
    <property type="term" value="C:endoplasmic reticulum membrane"/>
    <property type="evidence" value="ECO:0007669"/>
    <property type="project" value="UniProtKB-SubCell"/>
</dbReference>
<evidence type="ECO:0000256" key="2">
    <source>
        <dbReference type="ARBA" id="ARBA00022676"/>
    </source>
</evidence>
<accession>A0AAD5T430</accession>
<organism evidence="6 7">
    <name type="scientific">Physocladia obscura</name>
    <dbReference type="NCBI Taxonomy" id="109957"/>
    <lineage>
        <taxon>Eukaryota</taxon>
        <taxon>Fungi</taxon>
        <taxon>Fungi incertae sedis</taxon>
        <taxon>Chytridiomycota</taxon>
        <taxon>Chytridiomycota incertae sedis</taxon>
        <taxon>Chytridiomycetes</taxon>
        <taxon>Chytridiales</taxon>
        <taxon>Chytriomycetaceae</taxon>
        <taxon>Physocladia</taxon>
    </lineage>
</organism>
<dbReference type="Gene3D" id="3.40.50.2000">
    <property type="entry name" value="Glycogen Phosphorylase B"/>
    <property type="match status" value="1"/>
</dbReference>
<keyword evidence="4" id="KW-0812">Transmembrane</keyword>
<keyword evidence="3 4" id="KW-0808">Transferase</keyword>
<keyword evidence="4" id="KW-0472">Membrane</keyword>
<dbReference type="EC" id="2.4.1.132" evidence="4"/>
<evidence type="ECO:0000313" key="6">
    <source>
        <dbReference type="EMBL" id="KAJ3129791.1"/>
    </source>
</evidence>